<protein>
    <submittedName>
        <fullName evidence="1">Uncharacterized protein</fullName>
    </submittedName>
</protein>
<accession>A0A165DR29</accession>
<proteinExistence type="predicted"/>
<dbReference type="AlphaFoldDB" id="A0A165DR29"/>
<dbReference type="InParanoid" id="A0A165DR29"/>
<evidence type="ECO:0000313" key="2">
    <source>
        <dbReference type="Proteomes" id="UP000076871"/>
    </source>
</evidence>
<dbReference type="RefSeq" id="XP_040763186.1">
    <property type="nucleotide sequence ID" value="XM_040901661.1"/>
</dbReference>
<keyword evidence="2" id="KW-1185">Reference proteome</keyword>
<gene>
    <name evidence="1" type="ORF">LAESUDRAFT_231133</name>
</gene>
<dbReference type="Proteomes" id="UP000076871">
    <property type="component" value="Unassembled WGS sequence"/>
</dbReference>
<reference evidence="1 2" key="1">
    <citation type="journal article" date="2016" name="Mol. Biol. Evol.">
        <title>Comparative Genomics of Early-Diverging Mushroom-Forming Fungi Provides Insights into the Origins of Lignocellulose Decay Capabilities.</title>
        <authorList>
            <person name="Nagy L.G."/>
            <person name="Riley R."/>
            <person name="Tritt A."/>
            <person name="Adam C."/>
            <person name="Daum C."/>
            <person name="Floudas D."/>
            <person name="Sun H."/>
            <person name="Yadav J.S."/>
            <person name="Pangilinan J."/>
            <person name="Larsson K.H."/>
            <person name="Matsuura K."/>
            <person name="Barry K."/>
            <person name="Labutti K."/>
            <person name="Kuo R."/>
            <person name="Ohm R.A."/>
            <person name="Bhattacharya S.S."/>
            <person name="Shirouzu T."/>
            <person name="Yoshinaga Y."/>
            <person name="Martin F.M."/>
            <person name="Grigoriev I.V."/>
            <person name="Hibbett D.S."/>
        </authorList>
    </citation>
    <scope>NUCLEOTIDE SEQUENCE [LARGE SCALE GENOMIC DNA]</scope>
    <source>
        <strain evidence="1 2">93-53</strain>
    </source>
</reference>
<dbReference type="GeneID" id="63818693"/>
<dbReference type="EMBL" id="KV427630">
    <property type="protein sequence ID" value="KZT05446.1"/>
    <property type="molecule type" value="Genomic_DNA"/>
</dbReference>
<evidence type="ECO:0000313" key="1">
    <source>
        <dbReference type="EMBL" id="KZT05446.1"/>
    </source>
</evidence>
<name>A0A165DR29_9APHY</name>
<organism evidence="1 2">
    <name type="scientific">Laetiporus sulphureus 93-53</name>
    <dbReference type="NCBI Taxonomy" id="1314785"/>
    <lineage>
        <taxon>Eukaryota</taxon>
        <taxon>Fungi</taxon>
        <taxon>Dikarya</taxon>
        <taxon>Basidiomycota</taxon>
        <taxon>Agaricomycotina</taxon>
        <taxon>Agaricomycetes</taxon>
        <taxon>Polyporales</taxon>
        <taxon>Laetiporus</taxon>
    </lineage>
</organism>
<sequence>MKHVERSFHRVPSGTWAKYGQDMHHPSRAITKSQCSIVNNGFQGANAGQRPENHIKARLAITSLQSPIDKYLITHKQQEFERHDYVFGECYCIYPDGGSANSVSESCCARTGGIWEGPVYCDVGSDYTSFSACCVDPSENRQNYHDSCYNLPL</sequence>